<accession>A0ABP0ECH8</accession>
<keyword evidence="4" id="KW-0747">Spliceosome</keyword>
<dbReference type="Pfam" id="PF01423">
    <property type="entry name" value="LSM"/>
    <property type="match status" value="1"/>
</dbReference>
<dbReference type="EMBL" id="OZ004257">
    <property type="protein sequence ID" value="CAK7907534.1"/>
    <property type="molecule type" value="Genomic_DNA"/>
</dbReference>
<evidence type="ECO:0000259" key="10">
    <source>
        <dbReference type="PROSITE" id="PS52002"/>
    </source>
</evidence>
<dbReference type="Proteomes" id="UP001497600">
    <property type="component" value="Chromosome E"/>
</dbReference>
<name>A0ABP0ECH8_9ASCO</name>
<evidence type="ECO:0000256" key="4">
    <source>
        <dbReference type="ARBA" id="ARBA00022728"/>
    </source>
</evidence>
<dbReference type="InterPro" id="IPR017132">
    <property type="entry name" value="Lsm7"/>
</dbReference>
<comment type="subcellular location">
    <subcellularLocation>
        <location evidence="1">Nucleus</location>
    </subcellularLocation>
</comment>
<dbReference type="InterPro" id="IPR001163">
    <property type="entry name" value="Sm_dom_euk/arc"/>
</dbReference>
<feature type="compositionally biased region" description="Low complexity" evidence="9">
    <location>
        <begin position="1"/>
        <end position="31"/>
    </location>
</feature>
<sequence>METQGQQQGQQAQQSQQQQSQPQNNRNNNNNNRRRQQGPKPDGPKREAILDLNKYKDQQIRVKFIGGRQVVGTLKGFDQLMNLVLEDVTENLRDPEDETVLTKETRNLGLVVVRGPTLLTIAPVDGSEEIDNPFVNPE</sequence>
<evidence type="ECO:0000256" key="7">
    <source>
        <dbReference type="ARBA" id="ARBA00023242"/>
    </source>
</evidence>
<keyword evidence="6" id="KW-0508">mRNA splicing</keyword>
<keyword evidence="5" id="KW-0694">RNA-binding</keyword>
<evidence type="ECO:0000313" key="12">
    <source>
        <dbReference type="Proteomes" id="UP001497600"/>
    </source>
</evidence>
<feature type="domain" description="Sm" evidence="10">
    <location>
        <begin position="47"/>
        <end position="127"/>
    </location>
</feature>
<dbReference type="PROSITE" id="PS52002">
    <property type="entry name" value="SM"/>
    <property type="match status" value="1"/>
</dbReference>
<evidence type="ECO:0000256" key="8">
    <source>
        <dbReference type="ARBA" id="ARBA00023274"/>
    </source>
</evidence>
<dbReference type="PANTHER" id="PTHR10553">
    <property type="entry name" value="SMALL NUCLEAR RIBONUCLEOPROTEIN"/>
    <property type="match status" value="1"/>
</dbReference>
<dbReference type="SUPFAM" id="SSF50182">
    <property type="entry name" value="Sm-like ribonucleoproteins"/>
    <property type="match status" value="1"/>
</dbReference>
<dbReference type="SMART" id="SM00651">
    <property type="entry name" value="Sm"/>
    <property type="match status" value="1"/>
</dbReference>
<organism evidence="11 12">
    <name type="scientific">[Candida] anglica</name>
    <dbReference type="NCBI Taxonomy" id="148631"/>
    <lineage>
        <taxon>Eukaryota</taxon>
        <taxon>Fungi</taxon>
        <taxon>Dikarya</taxon>
        <taxon>Ascomycota</taxon>
        <taxon>Saccharomycotina</taxon>
        <taxon>Pichiomycetes</taxon>
        <taxon>Debaryomycetaceae</taxon>
        <taxon>Kurtzmaniella</taxon>
    </lineage>
</organism>
<dbReference type="CDD" id="cd01729">
    <property type="entry name" value="LSm7"/>
    <property type="match status" value="1"/>
</dbReference>
<dbReference type="PIRSF" id="PIRSF037188">
    <property type="entry name" value="U6_snRNA_Lsm7"/>
    <property type="match status" value="1"/>
</dbReference>
<dbReference type="InterPro" id="IPR010920">
    <property type="entry name" value="LSM_dom_sf"/>
</dbReference>
<reference evidence="11 12" key="1">
    <citation type="submission" date="2024-01" db="EMBL/GenBank/DDBJ databases">
        <authorList>
            <consortium name="Genoscope - CEA"/>
            <person name="William W."/>
        </authorList>
    </citation>
    <scope>NUCLEOTIDE SEQUENCE [LARGE SCALE GENOMIC DNA]</scope>
    <source>
        <strain evidence="11 12">29B2s-10</strain>
    </source>
</reference>
<evidence type="ECO:0000256" key="1">
    <source>
        <dbReference type="ARBA" id="ARBA00004123"/>
    </source>
</evidence>
<dbReference type="Gene3D" id="2.30.30.100">
    <property type="match status" value="1"/>
</dbReference>
<protein>
    <submittedName>
        <fullName evidence="11">U6 snRNA-associated Sm-like protein LSm7</fullName>
    </submittedName>
</protein>
<feature type="region of interest" description="Disordered" evidence="9">
    <location>
        <begin position="1"/>
        <end position="50"/>
    </location>
</feature>
<dbReference type="InterPro" id="IPR047575">
    <property type="entry name" value="Sm"/>
</dbReference>
<evidence type="ECO:0000256" key="2">
    <source>
        <dbReference type="ARBA" id="ARBA00006850"/>
    </source>
</evidence>
<evidence type="ECO:0000256" key="5">
    <source>
        <dbReference type="ARBA" id="ARBA00022884"/>
    </source>
</evidence>
<proteinExistence type="inferred from homology"/>
<keyword evidence="8" id="KW-0687">Ribonucleoprotein</keyword>
<comment type="similarity">
    <text evidence="2">Belongs to the snRNP Sm proteins family.</text>
</comment>
<dbReference type="InterPro" id="IPR044641">
    <property type="entry name" value="Lsm7/SmG-like"/>
</dbReference>
<keyword evidence="12" id="KW-1185">Reference proteome</keyword>
<gene>
    <name evidence="11" type="primary">LSM7</name>
    <name evidence="11" type="ORF">CAAN4_E05930</name>
</gene>
<evidence type="ECO:0000256" key="3">
    <source>
        <dbReference type="ARBA" id="ARBA00022664"/>
    </source>
</evidence>
<keyword evidence="7" id="KW-0539">Nucleus</keyword>
<evidence type="ECO:0000313" key="11">
    <source>
        <dbReference type="EMBL" id="CAK7907534.1"/>
    </source>
</evidence>
<evidence type="ECO:0000256" key="6">
    <source>
        <dbReference type="ARBA" id="ARBA00023187"/>
    </source>
</evidence>
<keyword evidence="3" id="KW-0507">mRNA processing</keyword>
<evidence type="ECO:0000256" key="9">
    <source>
        <dbReference type="SAM" id="MobiDB-lite"/>
    </source>
</evidence>
<dbReference type="PANTHER" id="PTHR10553:SF5">
    <property type="entry name" value="U6 SNRNA-ASSOCIATED SM-LIKE PROTEIN LSM7"/>
    <property type="match status" value="1"/>
</dbReference>